<dbReference type="SUPFAM" id="SSF46938">
    <property type="entry name" value="CRAL/TRIO N-terminal domain"/>
    <property type="match status" value="1"/>
</dbReference>
<dbReference type="Pfam" id="PF00650">
    <property type="entry name" value="CRAL_TRIO"/>
    <property type="match status" value="1"/>
</dbReference>
<dbReference type="EMBL" id="CADEBD010000327">
    <property type="protein sequence ID" value="CAB3245650.1"/>
    <property type="molecule type" value="Genomic_DNA"/>
</dbReference>
<dbReference type="CDD" id="cd00170">
    <property type="entry name" value="SEC14"/>
    <property type="match status" value="1"/>
</dbReference>
<evidence type="ECO:0000313" key="3">
    <source>
        <dbReference type="EMBL" id="CAB3245650.1"/>
    </source>
</evidence>
<evidence type="ECO:0000313" key="5">
    <source>
        <dbReference type="Proteomes" id="UP000494256"/>
    </source>
</evidence>
<evidence type="ECO:0000259" key="1">
    <source>
        <dbReference type="PROSITE" id="PS50191"/>
    </source>
</evidence>
<keyword evidence="4" id="KW-1185">Reference proteome</keyword>
<dbReference type="GO" id="GO:0016020">
    <property type="term" value="C:membrane"/>
    <property type="evidence" value="ECO:0007669"/>
    <property type="project" value="TreeGrafter"/>
</dbReference>
<dbReference type="InterPro" id="IPR036865">
    <property type="entry name" value="CRAL-TRIO_dom_sf"/>
</dbReference>
<organism evidence="3 5">
    <name type="scientific">Arctia plantaginis</name>
    <name type="common">Wood tiger moth</name>
    <name type="synonym">Phalaena plantaginis</name>
    <dbReference type="NCBI Taxonomy" id="874455"/>
    <lineage>
        <taxon>Eukaryota</taxon>
        <taxon>Metazoa</taxon>
        <taxon>Ecdysozoa</taxon>
        <taxon>Arthropoda</taxon>
        <taxon>Hexapoda</taxon>
        <taxon>Insecta</taxon>
        <taxon>Pterygota</taxon>
        <taxon>Neoptera</taxon>
        <taxon>Endopterygota</taxon>
        <taxon>Lepidoptera</taxon>
        <taxon>Glossata</taxon>
        <taxon>Ditrysia</taxon>
        <taxon>Noctuoidea</taxon>
        <taxon>Erebidae</taxon>
        <taxon>Arctiinae</taxon>
        <taxon>Arctia</taxon>
    </lineage>
</organism>
<feature type="domain" description="CRAL-TRIO" evidence="1">
    <location>
        <begin position="158"/>
        <end position="258"/>
    </location>
</feature>
<dbReference type="PANTHER" id="PTHR10174">
    <property type="entry name" value="ALPHA-TOCOPHEROL TRANSFER PROTEIN-RELATED"/>
    <property type="match status" value="1"/>
</dbReference>
<evidence type="ECO:0000313" key="4">
    <source>
        <dbReference type="Proteomes" id="UP000494106"/>
    </source>
</evidence>
<name>A0A8S1ALS3_ARCPL</name>
<dbReference type="GO" id="GO:1902936">
    <property type="term" value="F:phosphatidylinositol bisphosphate binding"/>
    <property type="evidence" value="ECO:0007669"/>
    <property type="project" value="TreeGrafter"/>
</dbReference>
<sequence length="312" mass="36707">MEVIKPNPILKFHENHLQNVRKVLGYEDINRLRQDIEQFDEWIKKQSHFRIKEFDREYLERLLIYNKGSIERAKKKFDKLCTCTNLMPDFLKGFDVRNEFVPLFKVYDTCLLPTPTEDNYRVVLVQATGEEHDDFEVILFYRYLIVIGHYLLTHDYCQGFEIVADFRKLTAKTVRKGNPIVVHKALTLLTECMGQRMKKIHFFNNSKFFEAMLFLIKQGLSSKLKDRVVIHSSNEELYKHLPREMLAKEFGGDEKSVKELAEIQFKELSSDANIAKLKFMEEAATDESYRLPCTFNEEYSGVPGSFKTLCVD</sequence>
<accession>A0A8S1ALS3</accession>
<reference evidence="4 5" key="1">
    <citation type="submission" date="2020-04" db="EMBL/GenBank/DDBJ databases">
        <authorList>
            <person name="Wallbank WR R."/>
            <person name="Pardo Diaz C."/>
            <person name="Kozak K."/>
            <person name="Martin S."/>
            <person name="Jiggins C."/>
            <person name="Moest M."/>
            <person name="Warren A I."/>
            <person name="Byers J.R.P. K."/>
            <person name="Montejo-Kovacevich G."/>
            <person name="Yen C E."/>
        </authorList>
    </citation>
    <scope>NUCLEOTIDE SEQUENCE [LARGE SCALE GENOMIC DNA]</scope>
</reference>
<dbReference type="Proteomes" id="UP000494256">
    <property type="component" value="Unassembled WGS sequence"/>
</dbReference>
<dbReference type="InterPro" id="IPR036273">
    <property type="entry name" value="CRAL/TRIO_N_dom_sf"/>
</dbReference>
<protein>
    <recommendedName>
        <fullName evidence="1">CRAL-TRIO domain-containing protein</fullName>
    </recommendedName>
</protein>
<dbReference type="InterPro" id="IPR001251">
    <property type="entry name" value="CRAL-TRIO_dom"/>
</dbReference>
<gene>
    <name evidence="3" type="ORF">APLA_LOCUS11188</name>
    <name evidence="2" type="ORF">APLA_LOCUS904</name>
</gene>
<dbReference type="AlphaFoldDB" id="A0A8S1ALS3"/>
<proteinExistence type="predicted"/>
<dbReference type="PROSITE" id="PS50191">
    <property type="entry name" value="CRAL_TRIO"/>
    <property type="match status" value="1"/>
</dbReference>
<comment type="caution">
    <text evidence="3">The sequence shown here is derived from an EMBL/GenBank/DDBJ whole genome shotgun (WGS) entry which is preliminary data.</text>
</comment>
<dbReference type="OrthoDB" id="6668876at2759"/>
<dbReference type="Gene3D" id="3.40.525.10">
    <property type="entry name" value="CRAL-TRIO lipid binding domain"/>
    <property type="match status" value="1"/>
</dbReference>
<dbReference type="Proteomes" id="UP000494106">
    <property type="component" value="Unassembled WGS sequence"/>
</dbReference>
<dbReference type="PRINTS" id="PR00180">
    <property type="entry name" value="CRETINALDHBP"/>
</dbReference>
<dbReference type="EMBL" id="CADEBC010000083">
    <property type="protein sequence ID" value="CAB3222188.1"/>
    <property type="molecule type" value="Genomic_DNA"/>
</dbReference>
<dbReference type="PANTHER" id="PTHR10174:SF222">
    <property type="entry name" value="GH10083P-RELATED"/>
    <property type="match status" value="1"/>
</dbReference>
<dbReference type="SUPFAM" id="SSF52087">
    <property type="entry name" value="CRAL/TRIO domain"/>
    <property type="match status" value="1"/>
</dbReference>
<evidence type="ECO:0000313" key="2">
    <source>
        <dbReference type="EMBL" id="CAB3222188.1"/>
    </source>
</evidence>